<evidence type="ECO:0000256" key="1">
    <source>
        <dbReference type="ARBA" id="ARBA00022450"/>
    </source>
</evidence>
<dbReference type="InterPro" id="IPR009081">
    <property type="entry name" value="PP-bd_ACP"/>
</dbReference>
<dbReference type="Pfam" id="PF00550">
    <property type="entry name" value="PP-binding"/>
    <property type="match status" value="1"/>
</dbReference>
<proteinExistence type="predicted"/>
<evidence type="ECO:0000256" key="3">
    <source>
        <dbReference type="SAM" id="MobiDB-lite"/>
    </source>
</evidence>
<dbReference type="InterPro" id="IPR006162">
    <property type="entry name" value="Ppantetheine_attach_site"/>
</dbReference>
<evidence type="ECO:0000256" key="2">
    <source>
        <dbReference type="ARBA" id="ARBA00022553"/>
    </source>
</evidence>
<dbReference type="PROSITE" id="PS50075">
    <property type="entry name" value="CARRIER"/>
    <property type="match status" value="1"/>
</dbReference>
<keyword evidence="1" id="KW-0596">Phosphopantetheine</keyword>
<accession>A0ABP9JZ44</accession>
<dbReference type="RefSeq" id="WP_345493931.1">
    <property type="nucleotide sequence ID" value="NZ_BAABJM010000001.1"/>
</dbReference>
<gene>
    <name evidence="5" type="ORF">GCM10023318_11190</name>
</gene>
<name>A0ABP9JZ44_9NOCA</name>
<organism evidence="5 6">
    <name type="scientific">Nocardia callitridis</name>
    <dbReference type="NCBI Taxonomy" id="648753"/>
    <lineage>
        <taxon>Bacteria</taxon>
        <taxon>Bacillati</taxon>
        <taxon>Actinomycetota</taxon>
        <taxon>Actinomycetes</taxon>
        <taxon>Mycobacteriales</taxon>
        <taxon>Nocardiaceae</taxon>
        <taxon>Nocardia</taxon>
    </lineage>
</organism>
<dbReference type="PROSITE" id="PS00012">
    <property type="entry name" value="PHOSPHOPANTETHEINE"/>
    <property type="match status" value="1"/>
</dbReference>
<comment type="caution">
    <text evidence="5">The sequence shown here is derived from an EMBL/GenBank/DDBJ whole genome shotgun (WGS) entry which is preliminary data.</text>
</comment>
<feature type="region of interest" description="Disordered" evidence="3">
    <location>
        <begin position="1"/>
        <end position="23"/>
    </location>
</feature>
<evidence type="ECO:0000313" key="6">
    <source>
        <dbReference type="Proteomes" id="UP001500603"/>
    </source>
</evidence>
<protein>
    <recommendedName>
        <fullName evidence="4">Carrier domain-containing protein</fullName>
    </recommendedName>
</protein>
<dbReference type="SMART" id="SM01294">
    <property type="entry name" value="PKS_PP_betabranch"/>
    <property type="match status" value="1"/>
</dbReference>
<dbReference type="SUPFAM" id="SSF47336">
    <property type="entry name" value="ACP-like"/>
    <property type="match status" value="1"/>
</dbReference>
<keyword evidence="2" id="KW-0597">Phosphoprotein</keyword>
<dbReference type="Gene3D" id="1.10.1200.10">
    <property type="entry name" value="ACP-like"/>
    <property type="match status" value="1"/>
</dbReference>
<evidence type="ECO:0000259" key="4">
    <source>
        <dbReference type="PROSITE" id="PS50075"/>
    </source>
</evidence>
<sequence length="104" mass="10730">MLPSLPDGHGDSQQIGTAGGNVESFGHGRRAELLSAAVTAIAELLGVAPETVSTTAPFADLGLSSTQLARLTGQLEDAMGVEVTLTALFDHPDIDQLVEFLATQ</sequence>
<reference evidence="6" key="1">
    <citation type="journal article" date="2019" name="Int. J. Syst. Evol. Microbiol.">
        <title>The Global Catalogue of Microorganisms (GCM) 10K type strain sequencing project: providing services to taxonomists for standard genome sequencing and annotation.</title>
        <authorList>
            <consortium name="The Broad Institute Genomics Platform"/>
            <consortium name="The Broad Institute Genome Sequencing Center for Infectious Disease"/>
            <person name="Wu L."/>
            <person name="Ma J."/>
        </authorList>
    </citation>
    <scope>NUCLEOTIDE SEQUENCE [LARGE SCALE GENOMIC DNA]</scope>
    <source>
        <strain evidence="6">JCM 18298</strain>
    </source>
</reference>
<dbReference type="SMART" id="SM00823">
    <property type="entry name" value="PKS_PP"/>
    <property type="match status" value="1"/>
</dbReference>
<feature type="domain" description="Carrier" evidence="4">
    <location>
        <begin position="28"/>
        <end position="104"/>
    </location>
</feature>
<dbReference type="Proteomes" id="UP001500603">
    <property type="component" value="Unassembled WGS sequence"/>
</dbReference>
<keyword evidence="6" id="KW-1185">Reference proteome</keyword>
<dbReference type="InterPro" id="IPR020806">
    <property type="entry name" value="PKS_PP-bd"/>
</dbReference>
<dbReference type="EMBL" id="BAABJM010000001">
    <property type="protein sequence ID" value="GAA5046121.1"/>
    <property type="molecule type" value="Genomic_DNA"/>
</dbReference>
<dbReference type="InterPro" id="IPR036736">
    <property type="entry name" value="ACP-like_sf"/>
</dbReference>
<evidence type="ECO:0000313" key="5">
    <source>
        <dbReference type="EMBL" id="GAA5046121.1"/>
    </source>
</evidence>